<evidence type="ECO:0000256" key="4">
    <source>
        <dbReference type="ARBA" id="ARBA00023295"/>
    </source>
</evidence>
<dbReference type="FunFam" id="3.20.110.10:FF:000002">
    <property type="entry name" value="alpha-mannosidase 2C1 isoform X1"/>
    <property type="match status" value="1"/>
</dbReference>
<gene>
    <name evidence="6" type="ORF">LRX75_00845</name>
</gene>
<dbReference type="InterPro" id="IPR011330">
    <property type="entry name" value="Glyco_hydro/deAcase_b/a-brl"/>
</dbReference>
<dbReference type="InterPro" id="IPR041147">
    <property type="entry name" value="GH38_C"/>
</dbReference>
<dbReference type="Gene3D" id="3.20.110.10">
    <property type="entry name" value="Glycoside hydrolase 38, N terminal domain"/>
    <property type="match status" value="1"/>
</dbReference>
<dbReference type="InterPro" id="IPR011682">
    <property type="entry name" value="Glyco_hydro_38_C"/>
</dbReference>
<evidence type="ECO:0000259" key="5">
    <source>
        <dbReference type="SMART" id="SM00872"/>
    </source>
</evidence>
<dbReference type="Gene3D" id="2.60.40.2220">
    <property type="match status" value="1"/>
</dbReference>
<dbReference type="Gene3D" id="2.70.98.30">
    <property type="entry name" value="Golgi alpha-mannosidase II, domain 4"/>
    <property type="match status" value="1"/>
</dbReference>
<dbReference type="SMART" id="SM00872">
    <property type="entry name" value="Alpha-mann_mid"/>
    <property type="match status" value="1"/>
</dbReference>
<dbReference type="Proteomes" id="UP001139089">
    <property type="component" value="Unassembled WGS sequence"/>
</dbReference>
<name>A0A9X1SZH4_9HYPH</name>
<dbReference type="GO" id="GO:0046872">
    <property type="term" value="F:metal ion binding"/>
    <property type="evidence" value="ECO:0007669"/>
    <property type="project" value="UniProtKB-KW"/>
</dbReference>
<dbReference type="InterPro" id="IPR011013">
    <property type="entry name" value="Gal_mutarotase_sf_dom"/>
</dbReference>
<dbReference type="SUPFAM" id="SSF88713">
    <property type="entry name" value="Glycoside hydrolase/deacetylase"/>
    <property type="match status" value="1"/>
</dbReference>
<accession>A0A9X1SZH4</accession>
<comment type="caution">
    <text evidence="6">The sequence shown here is derived from an EMBL/GenBank/DDBJ whole genome shotgun (WGS) entry which is preliminary data.</text>
</comment>
<dbReference type="GO" id="GO:0030246">
    <property type="term" value="F:carbohydrate binding"/>
    <property type="evidence" value="ECO:0007669"/>
    <property type="project" value="InterPro"/>
</dbReference>
<keyword evidence="7" id="KW-1185">Reference proteome</keyword>
<dbReference type="GO" id="GO:0004559">
    <property type="term" value="F:alpha-mannosidase activity"/>
    <property type="evidence" value="ECO:0007669"/>
    <property type="project" value="InterPro"/>
</dbReference>
<dbReference type="GO" id="GO:0006013">
    <property type="term" value="P:mannose metabolic process"/>
    <property type="evidence" value="ECO:0007669"/>
    <property type="project" value="InterPro"/>
</dbReference>
<comment type="similarity">
    <text evidence="1">Belongs to the glycosyl hydrolase 38 family.</text>
</comment>
<dbReference type="Pfam" id="PF07748">
    <property type="entry name" value="Glyco_hydro_38C"/>
    <property type="match status" value="1"/>
</dbReference>
<evidence type="ECO:0000313" key="7">
    <source>
        <dbReference type="Proteomes" id="UP001139089"/>
    </source>
</evidence>
<dbReference type="InterPro" id="IPR015341">
    <property type="entry name" value="Glyco_hydro_38_cen"/>
</dbReference>
<proteinExistence type="inferred from homology"/>
<dbReference type="EMBL" id="JAJOZR010000001">
    <property type="protein sequence ID" value="MCD7107575.1"/>
    <property type="molecule type" value="Genomic_DNA"/>
</dbReference>
<dbReference type="PANTHER" id="PTHR46017">
    <property type="entry name" value="ALPHA-MANNOSIDASE 2C1"/>
    <property type="match status" value="1"/>
</dbReference>
<organism evidence="6 7">
    <name type="scientific">Rhizobium quercicola</name>
    <dbReference type="NCBI Taxonomy" id="2901226"/>
    <lineage>
        <taxon>Bacteria</taxon>
        <taxon>Pseudomonadati</taxon>
        <taxon>Pseudomonadota</taxon>
        <taxon>Alphaproteobacteria</taxon>
        <taxon>Hyphomicrobiales</taxon>
        <taxon>Rhizobiaceae</taxon>
        <taxon>Rhizobium/Agrobacterium group</taxon>
        <taxon>Rhizobium</taxon>
    </lineage>
</organism>
<dbReference type="InterPro" id="IPR000602">
    <property type="entry name" value="Glyco_hydro_38_N"/>
</dbReference>
<reference evidence="6" key="1">
    <citation type="submission" date="2021-12" db="EMBL/GenBank/DDBJ databases">
        <authorList>
            <person name="Li Y."/>
        </authorList>
    </citation>
    <scope>NUCLEOTIDE SEQUENCE</scope>
    <source>
        <strain evidence="6">DKSPLA3</strain>
    </source>
</reference>
<dbReference type="Gene3D" id="1.20.1270.50">
    <property type="entry name" value="Glycoside hydrolase family 38, central domain"/>
    <property type="match status" value="1"/>
</dbReference>
<evidence type="ECO:0000256" key="3">
    <source>
        <dbReference type="ARBA" id="ARBA00022801"/>
    </source>
</evidence>
<dbReference type="SUPFAM" id="SSF88688">
    <property type="entry name" value="Families 57/38 glycoside transferase middle domain"/>
    <property type="match status" value="1"/>
</dbReference>
<protein>
    <submittedName>
        <fullName evidence="6">Alpha-mannosidase</fullName>
    </submittedName>
</protein>
<evidence type="ECO:0000256" key="1">
    <source>
        <dbReference type="ARBA" id="ARBA00009792"/>
    </source>
</evidence>
<dbReference type="FunFam" id="2.70.98.30:FF:000010">
    <property type="entry name" value="Cytosolic alpha-mannosidase"/>
    <property type="match status" value="1"/>
</dbReference>
<feature type="domain" description="Glycoside hydrolase family 38 central" evidence="5">
    <location>
        <begin position="515"/>
        <end position="591"/>
    </location>
</feature>
<evidence type="ECO:0000313" key="6">
    <source>
        <dbReference type="EMBL" id="MCD7107575.1"/>
    </source>
</evidence>
<keyword evidence="4" id="KW-0326">Glycosidase</keyword>
<dbReference type="PANTHER" id="PTHR46017:SF1">
    <property type="entry name" value="ALPHA-MANNOSIDASE 2C1"/>
    <property type="match status" value="1"/>
</dbReference>
<dbReference type="Pfam" id="PF09261">
    <property type="entry name" value="Alpha-mann_mid"/>
    <property type="match status" value="1"/>
</dbReference>
<dbReference type="InterPro" id="IPR027291">
    <property type="entry name" value="Glyco_hydro_38_N_sf"/>
</dbReference>
<keyword evidence="3" id="KW-0378">Hydrolase</keyword>
<dbReference type="InterPro" id="IPR028995">
    <property type="entry name" value="Glyco_hydro_57/38_cen_sf"/>
</dbReference>
<evidence type="ECO:0000256" key="2">
    <source>
        <dbReference type="ARBA" id="ARBA00022723"/>
    </source>
</evidence>
<dbReference type="CDD" id="cd10789">
    <property type="entry name" value="GH38N_AMII_ER_cytosolic"/>
    <property type="match status" value="1"/>
</dbReference>
<dbReference type="InterPro" id="IPR037094">
    <property type="entry name" value="Glyco_hydro_38_cen_sf"/>
</dbReference>
<dbReference type="Pfam" id="PF17677">
    <property type="entry name" value="Glyco_hydro38C2"/>
    <property type="match status" value="1"/>
</dbReference>
<dbReference type="SUPFAM" id="SSF74650">
    <property type="entry name" value="Galactose mutarotase-like"/>
    <property type="match status" value="1"/>
</dbReference>
<sequence length="1009" mass="111928">MTLTLAQRLERFQVRMAELEFWRVRKTAQIDGWRFNDTPIALGAAWPQIQEAQRFSGAADVPEGWPLEDTRLYLDLGGESLITIASGDGVSKTVGLDPYHREFGVPAARFTVTSETVARLPFGEPVRKPHLERAELLWLEPSVDKLWLLVRQISEAITVLEGHDVVPHLLDAGEDALRSLDWPSATADYVSRTSAAPMQQKIWQLPDLKAEPDGLEDHHRASVIEAYDALMARLAGLRERFPPQGRIALTGHAHIDLAWLWPYDETRRKMRRTFHTALSLMEGSEDFRFNQSTAHYYAQIAEDDPDLLERVKAQVKAGKWETVGGLWIEPDTNMPTGESLSRQVLYGQRYFEKTFGLRHTVCWLPDCFGFTGALPQILRQGGMTSFFTIKVNWSETNRFPADLFWWEGIDGSRVLAHTFDNPMQGYNGFVRPDCFVPTWKNFRQKDKHETTLLCVGYGDGGGGVTPEMVLREEQLRVFPAIPQAEWMRVEDFFDGAHETAEEKALHVWQGEIYLELHRATLTSQSAVKRLHRKAERTLITAETVAGLAHLMGAARPASLEPTWRVVLKNEFHDILPGSSIAEVYVDAVRELEGAIADGTTALDQAMAALAGRLPAASGAETGAVLVVNPSLSPRAIRLDLPDGPVSADGMLPPLGIAVLPASALAPAPGLTVTKNSLENATIRVTLAEDGSIASILHKPTGREAIDGRGNRLYAYTADKPRNWDAWDVENDYIEKAEEITGFDAIEIVETGPHRVAIRIARTWRHSRIVQTLSLGANARRLDIHTEIDWHDRRVMLRSLSELAVKSKHATCECAYGVLERPTGSNTSWDEAMFEAPAHRFVDLSEPDFGVALLNDAKYGHSMRGSVLGLSLLRSPIYPDPMADEGHQAFTYALMPHAGTWYEGGVREEAEDLNQPLVVLPVTDRAVGSWQPLAPKGIDAAISGLKPSEDGDDLVLRVFEPAGRRGDFAVALPEGWATSGPVTILEEPMEGVAAAGLLPFEVKSWRLTRT</sequence>
<dbReference type="AlphaFoldDB" id="A0A9X1SZH4"/>
<keyword evidence="2" id="KW-0479">Metal-binding</keyword>
<dbReference type="Pfam" id="PF01074">
    <property type="entry name" value="Glyco_hydro_38N"/>
    <property type="match status" value="1"/>
</dbReference>
<dbReference type="RefSeq" id="WP_231811320.1">
    <property type="nucleotide sequence ID" value="NZ_JAJOZR010000001.1"/>
</dbReference>
<dbReference type="GO" id="GO:0009313">
    <property type="term" value="P:oligosaccharide catabolic process"/>
    <property type="evidence" value="ECO:0007669"/>
    <property type="project" value="TreeGrafter"/>
</dbReference>